<dbReference type="PROSITE" id="PS51257">
    <property type="entry name" value="PROKAR_LIPOPROTEIN"/>
    <property type="match status" value="1"/>
</dbReference>
<dbReference type="Proteomes" id="UP000650424">
    <property type="component" value="Unassembled WGS sequence"/>
</dbReference>
<comment type="caution">
    <text evidence="1">The sequence shown here is derived from an EMBL/GenBank/DDBJ whole genome shotgun (WGS) entry which is preliminary data.</text>
</comment>
<evidence type="ECO:0000313" key="2">
    <source>
        <dbReference type="Proteomes" id="UP000650424"/>
    </source>
</evidence>
<evidence type="ECO:0000313" key="1">
    <source>
        <dbReference type="EMBL" id="MBC3916905.1"/>
    </source>
</evidence>
<accession>A0ABR6ZN97</accession>
<organism evidence="1 2">
    <name type="scientific">Undibacterium hunanense</name>
    <dbReference type="NCBI Taxonomy" id="2762292"/>
    <lineage>
        <taxon>Bacteria</taxon>
        <taxon>Pseudomonadati</taxon>
        <taxon>Pseudomonadota</taxon>
        <taxon>Betaproteobacteria</taxon>
        <taxon>Burkholderiales</taxon>
        <taxon>Oxalobacteraceae</taxon>
        <taxon>Undibacterium</taxon>
    </lineage>
</organism>
<evidence type="ECO:0008006" key="3">
    <source>
        <dbReference type="Google" id="ProtNLM"/>
    </source>
</evidence>
<dbReference type="RefSeq" id="WP_186946134.1">
    <property type="nucleotide sequence ID" value="NZ_JACOGF010000002.1"/>
</dbReference>
<dbReference type="EMBL" id="JACOGF010000002">
    <property type="protein sequence ID" value="MBC3916905.1"/>
    <property type="molecule type" value="Genomic_DNA"/>
</dbReference>
<sequence length="77" mass="8345">MRALFILLACGVICACGKAKEATPEPEAPPPIKIMEDQRKQLEKAKQVEDTVQKAADAQRDVIEVQTGGQPAKKADK</sequence>
<reference evidence="1 2" key="1">
    <citation type="submission" date="2020-08" db="EMBL/GenBank/DDBJ databases">
        <title>Novel species isolated from subtropical streams in China.</title>
        <authorList>
            <person name="Lu H."/>
        </authorList>
    </citation>
    <scope>NUCLEOTIDE SEQUENCE [LARGE SCALE GENOMIC DNA]</scope>
    <source>
        <strain evidence="1 2">CY18W</strain>
    </source>
</reference>
<gene>
    <name evidence="1" type="ORF">H8L32_05400</name>
</gene>
<keyword evidence="2" id="KW-1185">Reference proteome</keyword>
<protein>
    <recommendedName>
        <fullName evidence="3">Lipoprotein</fullName>
    </recommendedName>
</protein>
<proteinExistence type="predicted"/>
<name>A0ABR6ZN97_9BURK</name>